<dbReference type="EMBL" id="JAHKSW010000006">
    <property type="protein sequence ID" value="KAG7331213.1"/>
    <property type="molecule type" value="Genomic_DNA"/>
</dbReference>
<evidence type="ECO:0000313" key="3">
    <source>
        <dbReference type="Proteomes" id="UP000824219"/>
    </source>
</evidence>
<organism evidence="2 3">
    <name type="scientific">Hemibagrus wyckioides</name>
    <dbReference type="NCBI Taxonomy" id="337641"/>
    <lineage>
        <taxon>Eukaryota</taxon>
        <taxon>Metazoa</taxon>
        <taxon>Chordata</taxon>
        <taxon>Craniata</taxon>
        <taxon>Vertebrata</taxon>
        <taxon>Euteleostomi</taxon>
        <taxon>Actinopterygii</taxon>
        <taxon>Neopterygii</taxon>
        <taxon>Teleostei</taxon>
        <taxon>Ostariophysi</taxon>
        <taxon>Siluriformes</taxon>
        <taxon>Bagridae</taxon>
        <taxon>Hemibagrus</taxon>
    </lineage>
</organism>
<comment type="caution">
    <text evidence="2">The sequence shown here is derived from an EMBL/GenBank/DDBJ whole genome shotgun (WGS) entry which is preliminary data.</text>
</comment>
<sequence>MRSWHGLHGGGQVRDDGAVGDDRTTCSHLDSMDGTSCFCMLLVWVDALLKTPSAPPAAPADILYLYIPHENQQEREEAENCEVLSHLRSSVL</sequence>
<feature type="compositionally biased region" description="Basic and acidic residues" evidence="1">
    <location>
        <begin position="13"/>
        <end position="23"/>
    </location>
</feature>
<proteinExistence type="predicted"/>
<dbReference type="AlphaFoldDB" id="A0A9D3P1H6"/>
<reference evidence="2 3" key="1">
    <citation type="submission" date="2021-06" db="EMBL/GenBank/DDBJ databases">
        <title>Chromosome-level genome assembly of the red-tail catfish (Hemibagrus wyckioides).</title>
        <authorList>
            <person name="Shao F."/>
        </authorList>
    </citation>
    <scope>NUCLEOTIDE SEQUENCE [LARGE SCALE GENOMIC DNA]</scope>
    <source>
        <strain evidence="2">EC202008001</strain>
        <tissue evidence="2">Blood</tissue>
    </source>
</reference>
<protein>
    <submittedName>
        <fullName evidence="2">Uncharacterized protein</fullName>
    </submittedName>
</protein>
<accession>A0A9D3P1H6</accession>
<feature type="region of interest" description="Disordered" evidence="1">
    <location>
        <begin position="1"/>
        <end position="23"/>
    </location>
</feature>
<evidence type="ECO:0000256" key="1">
    <source>
        <dbReference type="SAM" id="MobiDB-lite"/>
    </source>
</evidence>
<dbReference type="Proteomes" id="UP000824219">
    <property type="component" value="Linkage Group LG06"/>
</dbReference>
<name>A0A9D3P1H6_9TELE</name>
<keyword evidence="3" id="KW-1185">Reference proteome</keyword>
<gene>
    <name evidence="2" type="ORF">KOW79_005182</name>
</gene>
<evidence type="ECO:0000313" key="2">
    <source>
        <dbReference type="EMBL" id="KAG7331213.1"/>
    </source>
</evidence>